<protein>
    <recommendedName>
        <fullName evidence="1">Transposase IS701-like DDE domain-containing protein</fullName>
    </recommendedName>
</protein>
<evidence type="ECO:0000259" key="1">
    <source>
        <dbReference type="Pfam" id="PF13546"/>
    </source>
</evidence>
<reference evidence="3" key="1">
    <citation type="journal article" date="2015" name="J. Biotechnol.">
        <title>Complete genome sequence of Streptomyces ambofaciens ATCC 23877, the spiramycin producer.</title>
        <authorList>
            <person name="Thibessard A."/>
            <person name="Haas D."/>
            <person name="Gerbaud C."/>
            <person name="Aigle B."/>
            <person name="Lautru S."/>
            <person name="Pernodet J.L."/>
            <person name="Leblond P."/>
        </authorList>
    </citation>
    <scope>NUCLEOTIDE SEQUENCE [LARGE SCALE GENOMIC DNA]</scope>
    <source>
        <strain evidence="3">ATCC 23877 / 3486 / DSM 40053 / JCM 4204 / NBRC 12836 / NRRL B-2516</strain>
    </source>
</reference>
<dbReference type="EMBL" id="CP012382">
    <property type="protein sequence ID" value="AKZ53616.1"/>
    <property type="molecule type" value="Genomic_DNA"/>
</dbReference>
<name>A0A0K2AL31_STRA7</name>
<dbReference type="AlphaFoldDB" id="A0A0K2AL31"/>
<dbReference type="KEGG" id="samb:SAM23877_0567"/>
<evidence type="ECO:0000313" key="3">
    <source>
        <dbReference type="Proteomes" id="UP000061018"/>
    </source>
</evidence>
<accession>A0A0K2AL31</accession>
<feature type="domain" description="Transposase IS701-like DDE" evidence="1">
    <location>
        <begin position="2"/>
        <end position="44"/>
    </location>
</feature>
<proteinExistence type="predicted"/>
<sequence>MRGLLLDGRRRSAEPMAARLGGDGNRQALAHFITSSPWDSAHVRPGWPGGCTRRSARKR</sequence>
<dbReference type="Proteomes" id="UP000061018">
    <property type="component" value="Chromosome"/>
</dbReference>
<dbReference type="InterPro" id="IPR038721">
    <property type="entry name" value="IS701-like_DDE_dom"/>
</dbReference>
<evidence type="ECO:0000313" key="2">
    <source>
        <dbReference type="EMBL" id="AKZ53616.1"/>
    </source>
</evidence>
<dbReference type="Pfam" id="PF13546">
    <property type="entry name" value="DDE_5"/>
    <property type="match status" value="1"/>
</dbReference>
<organism evidence="2 3">
    <name type="scientific">Streptomyces ambofaciens (strain ATCC 23877 / 3486 / DSM 40053 / JCM 4204 / NBRC 12836 / NRRL B-2516)</name>
    <dbReference type="NCBI Taxonomy" id="278992"/>
    <lineage>
        <taxon>Bacteria</taxon>
        <taxon>Bacillati</taxon>
        <taxon>Actinomycetota</taxon>
        <taxon>Actinomycetes</taxon>
        <taxon>Kitasatosporales</taxon>
        <taxon>Streptomycetaceae</taxon>
        <taxon>Streptomyces</taxon>
    </lineage>
</organism>
<gene>
    <name evidence="2" type="ORF">SAM23877_0567</name>
</gene>